<keyword evidence="4" id="KW-0694">RNA-binding</keyword>
<dbReference type="InterPro" id="IPR004088">
    <property type="entry name" value="KH_dom_type_1"/>
</dbReference>
<dbReference type="EMBL" id="NIVC01000172">
    <property type="protein sequence ID" value="PAA88900.1"/>
    <property type="molecule type" value="Genomic_DNA"/>
</dbReference>
<evidence type="ECO:0000256" key="1">
    <source>
        <dbReference type="ARBA" id="ARBA00004210"/>
    </source>
</evidence>
<feature type="domain" description="Agenet-like" evidence="6">
    <location>
        <begin position="65"/>
        <end position="111"/>
    </location>
</feature>
<dbReference type="SUPFAM" id="SSF54791">
    <property type="entry name" value="Eukaryotic type KH-domain (KH-domain type I)"/>
    <property type="match status" value="2"/>
</dbReference>
<dbReference type="Gene3D" id="2.30.30.140">
    <property type="match status" value="1"/>
</dbReference>
<feature type="compositionally biased region" description="Gly residues" evidence="5">
    <location>
        <begin position="414"/>
        <end position="439"/>
    </location>
</feature>
<dbReference type="STRING" id="282301.A0A267GSA3"/>
<accession>A0A267GSA3</accession>
<protein>
    <recommendedName>
        <fullName evidence="6">Agenet-like domain-containing protein</fullName>
    </recommendedName>
</protein>
<organism evidence="7 8">
    <name type="scientific">Macrostomum lignano</name>
    <dbReference type="NCBI Taxonomy" id="282301"/>
    <lineage>
        <taxon>Eukaryota</taxon>
        <taxon>Metazoa</taxon>
        <taxon>Spiralia</taxon>
        <taxon>Lophotrochozoa</taxon>
        <taxon>Platyhelminthes</taxon>
        <taxon>Rhabditophora</taxon>
        <taxon>Macrostomorpha</taxon>
        <taxon>Macrostomida</taxon>
        <taxon>Macrostomidae</taxon>
        <taxon>Macrostomum</taxon>
    </lineage>
</organism>
<feature type="compositionally biased region" description="Gly residues" evidence="5">
    <location>
        <begin position="545"/>
        <end position="563"/>
    </location>
</feature>
<evidence type="ECO:0000313" key="8">
    <source>
        <dbReference type="Proteomes" id="UP000215902"/>
    </source>
</evidence>
<dbReference type="PROSITE" id="PS51641">
    <property type="entry name" value="AGENET_LIKE"/>
    <property type="match status" value="1"/>
</dbReference>
<feature type="compositionally biased region" description="Gly residues" evidence="5">
    <location>
        <begin position="490"/>
        <end position="504"/>
    </location>
</feature>
<dbReference type="CDD" id="cd22426">
    <property type="entry name" value="KH_I_FMR1_FXR_rpt2"/>
    <property type="match status" value="1"/>
</dbReference>
<dbReference type="GO" id="GO:0043005">
    <property type="term" value="C:neuron projection"/>
    <property type="evidence" value="ECO:0007669"/>
    <property type="project" value="TreeGrafter"/>
</dbReference>
<dbReference type="InterPro" id="IPR004087">
    <property type="entry name" value="KH_dom"/>
</dbReference>
<dbReference type="GO" id="GO:0005634">
    <property type="term" value="C:nucleus"/>
    <property type="evidence" value="ECO:0007669"/>
    <property type="project" value="TreeGrafter"/>
</dbReference>
<evidence type="ECO:0000256" key="2">
    <source>
        <dbReference type="ARBA" id="ARBA00023018"/>
    </source>
</evidence>
<dbReference type="GO" id="GO:0045727">
    <property type="term" value="P:positive regulation of translation"/>
    <property type="evidence" value="ECO:0007669"/>
    <property type="project" value="TreeGrafter"/>
</dbReference>
<keyword evidence="8" id="KW-1185">Reference proteome</keyword>
<dbReference type="OrthoDB" id="424249at2759"/>
<dbReference type="GO" id="GO:0048513">
    <property type="term" value="P:animal organ development"/>
    <property type="evidence" value="ECO:0007669"/>
    <property type="project" value="TreeGrafter"/>
</dbReference>
<dbReference type="FunFam" id="3.30.1370.10:FF:000054">
    <property type="entry name" value="Fragile X mental retardation protein 1"/>
    <property type="match status" value="1"/>
</dbReference>
<dbReference type="CDD" id="cd22427">
    <property type="entry name" value="KH_I_FMR1_FXR_rpt3"/>
    <property type="match status" value="1"/>
</dbReference>
<sequence>MAQAAQPLQLEVRGSRGEYRQLSIQNVTDSTVEYVDSTGHTASVPLNDAYVYGDSCVQPSLSDNEEVEVFSSAEACWWPATVRSVKGEFVVCVFKHSGAQDVVDRNRVRLRGSAKPLAGVRLYRRDITVPHDVADRVAEPEIHGDLVRRFRSPYLILVCGTRLSILSADEADINRLSLIEELFLRGVRQKCLIKQRTDELARRLEHTHVSGGQLMEEFSVPASLMGLAIGAHGSNIGQARQVHGVSGVELDKDQGVFRIYGDNAEACRRARAMLEYTEEAYRVPRQLVSRVIGKSGNNIQDIVDKAGVIRVRVEGDDERQMNSADDGDQSSGDMVPFIFVGTKESVDNAKFMLDYHIDTLKQVDELSHQREEITAKLRQQSRAYDSDGAGGGPPYAYGGYGGGGGGFGGGYAGGSGGPRRGGGGRGGRGGPRRGGGGGGPPLPYRRDDNSAGGGSGGGANGGGGGGGRGDSDTSQDEKGYHTDSAVQSLRGGGGGRRPYGGGYGRGRRGGHQQRQQQDGGADSADGNDYPAMNRRPMPSRAGDSNRGGRGGGGRGGGQDDQQS</sequence>
<dbReference type="Pfam" id="PF00013">
    <property type="entry name" value="KH_1"/>
    <property type="match status" value="2"/>
</dbReference>
<dbReference type="PANTHER" id="PTHR10603:SF7">
    <property type="entry name" value="FRAGILE X MESSENGER RIBONUCLEOPROTEIN 1 HOMOLOG"/>
    <property type="match status" value="1"/>
</dbReference>
<evidence type="ECO:0000256" key="3">
    <source>
        <dbReference type="ARBA" id="ARBA00034103"/>
    </source>
</evidence>
<dbReference type="GO" id="GO:0051028">
    <property type="term" value="P:mRNA transport"/>
    <property type="evidence" value="ECO:0007669"/>
    <property type="project" value="TreeGrafter"/>
</dbReference>
<proteinExistence type="predicted"/>
<dbReference type="GO" id="GO:0048170">
    <property type="term" value="P:positive regulation of long-term neuronal synaptic plasticity"/>
    <property type="evidence" value="ECO:0007669"/>
    <property type="project" value="TreeGrafter"/>
</dbReference>
<dbReference type="GO" id="GO:0010494">
    <property type="term" value="C:cytoplasmic stress granule"/>
    <property type="evidence" value="ECO:0007669"/>
    <property type="project" value="UniProtKB-SubCell"/>
</dbReference>
<dbReference type="GO" id="GO:0045182">
    <property type="term" value="F:translation regulator activity"/>
    <property type="evidence" value="ECO:0007669"/>
    <property type="project" value="TreeGrafter"/>
</dbReference>
<evidence type="ECO:0000313" key="7">
    <source>
        <dbReference type="EMBL" id="PAA88900.1"/>
    </source>
</evidence>
<dbReference type="GO" id="GO:0098793">
    <property type="term" value="C:presynapse"/>
    <property type="evidence" value="ECO:0007669"/>
    <property type="project" value="GOC"/>
</dbReference>
<feature type="compositionally biased region" description="Gly residues" evidence="5">
    <location>
        <begin position="451"/>
        <end position="468"/>
    </location>
</feature>
<feature type="region of interest" description="Disordered" evidence="5">
    <location>
        <begin position="314"/>
        <end position="333"/>
    </location>
</feature>
<dbReference type="CDD" id="cd20403">
    <property type="entry name" value="Tudor_Agenet_FMRP-like_rpt2"/>
    <property type="match status" value="1"/>
</dbReference>
<evidence type="ECO:0000256" key="5">
    <source>
        <dbReference type="SAM" id="MobiDB-lite"/>
    </source>
</evidence>
<dbReference type="InterPro" id="IPR040148">
    <property type="entry name" value="FMR1"/>
</dbReference>
<dbReference type="PANTHER" id="PTHR10603">
    <property type="entry name" value="FRAGILE X MENTAL RETARDATION SYNDROME-RELATED PROTEIN"/>
    <property type="match status" value="1"/>
</dbReference>
<dbReference type="SMART" id="SM00322">
    <property type="entry name" value="KH"/>
    <property type="match status" value="2"/>
</dbReference>
<dbReference type="GO" id="GO:0043488">
    <property type="term" value="P:regulation of mRNA stability"/>
    <property type="evidence" value="ECO:0007669"/>
    <property type="project" value="TreeGrafter"/>
</dbReference>
<feature type="compositionally biased region" description="Basic and acidic residues" evidence="5">
    <location>
        <begin position="469"/>
        <end position="481"/>
    </location>
</feature>
<evidence type="ECO:0000259" key="6">
    <source>
        <dbReference type="PROSITE" id="PS51641"/>
    </source>
</evidence>
<dbReference type="GO" id="GO:0099577">
    <property type="term" value="P:regulation of translation at presynapse, modulating synaptic transmission"/>
    <property type="evidence" value="ECO:0007669"/>
    <property type="project" value="TreeGrafter"/>
</dbReference>
<name>A0A267GSA3_9PLAT</name>
<keyword evidence="2" id="KW-0770">Synapse</keyword>
<comment type="subcellular location">
    <subcellularLocation>
        <location evidence="1">Cytoplasm</location>
        <location evidence="1">Stress granule</location>
    </subcellularLocation>
    <subcellularLocation>
        <location evidence="3">Synapse</location>
    </subcellularLocation>
</comment>
<dbReference type="PROSITE" id="PS50084">
    <property type="entry name" value="KH_TYPE_1"/>
    <property type="match status" value="2"/>
</dbReference>
<gene>
    <name evidence="7" type="ORF">BOX15_Mlig016963g1</name>
</gene>
<dbReference type="Gene3D" id="3.30.1370.10">
    <property type="entry name" value="K Homology domain, type 1"/>
    <property type="match status" value="2"/>
</dbReference>
<comment type="caution">
    <text evidence="7">The sequence shown here is derived from an EMBL/GenBank/DDBJ whole genome shotgun (WGS) entry which is preliminary data.</text>
</comment>
<dbReference type="InterPro" id="IPR041560">
    <property type="entry name" value="Tudor_FRM1"/>
</dbReference>
<dbReference type="Proteomes" id="UP000215902">
    <property type="component" value="Unassembled WGS sequence"/>
</dbReference>
<dbReference type="InterPro" id="IPR036612">
    <property type="entry name" value="KH_dom_type_1_sf"/>
</dbReference>
<dbReference type="AlphaFoldDB" id="A0A267GSA3"/>
<feature type="region of interest" description="Disordered" evidence="5">
    <location>
        <begin position="414"/>
        <end position="563"/>
    </location>
</feature>
<evidence type="ECO:0000256" key="4">
    <source>
        <dbReference type="PROSITE-ProRule" id="PRU00117"/>
    </source>
</evidence>
<dbReference type="GO" id="GO:0003730">
    <property type="term" value="F:mRNA 3'-UTR binding"/>
    <property type="evidence" value="ECO:0007669"/>
    <property type="project" value="TreeGrafter"/>
</dbReference>
<reference evidence="7 8" key="1">
    <citation type="submission" date="2017-06" db="EMBL/GenBank/DDBJ databases">
        <title>A platform for efficient transgenesis in Macrostomum lignano, a flatworm model organism for stem cell research.</title>
        <authorList>
            <person name="Berezikov E."/>
        </authorList>
    </citation>
    <scope>NUCLEOTIDE SEQUENCE [LARGE SCALE GENOMIC DNA]</scope>
    <source>
        <strain evidence="7">DV1</strain>
        <tissue evidence="7">Whole organism</tissue>
    </source>
</reference>